<name>A0ABR2VTB5_9FUNG</name>
<organism evidence="1 2">
    <name type="scientific">Basidiobolus ranarum</name>
    <dbReference type="NCBI Taxonomy" id="34480"/>
    <lineage>
        <taxon>Eukaryota</taxon>
        <taxon>Fungi</taxon>
        <taxon>Fungi incertae sedis</taxon>
        <taxon>Zoopagomycota</taxon>
        <taxon>Entomophthoromycotina</taxon>
        <taxon>Basidiobolomycetes</taxon>
        <taxon>Basidiobolales</taxon>
        <taxon>Basidiobolaceae</taxon>
        <taxon>Basidiobolus</taxon>
    </lineage>
</organism>
<comment type="caution">
    <text evidence="1">The sequence shown here is derived from an EMBL/GenBank/DDBJ whole genome shotgun (WGS) entry which is preliminary data.</text>
</comment>
<evidence type="ECO:0000313" key="1">
    <source>
        <dbReference type="EMBL" id="KAK9696701.1"/>
    </source>
</evidence>
<evidence type="ECO:0000313" key="2">
    <source>
        <dbReference type="Proteomes" id="UP001479436"/>
    </source>
</evidence>
<dbReference type="EMBL" id="JASJQH010007933">
    <property type="protein sequence ID" value="KAK9696701.1"/>
    <property type="molecule type" value="Genomic_DNA"/>
</dbReference>
<gene>
    <name evidence="1" type="ORF">K7432_012322</name>
</gene>
<protein>
    <submittedName>
        <fullName evidence="1">Uncharacterized protein</fullName>
    </submittedName>
</protein>
<dbReference type="Proteomes" id="UP001479436">
    <property type="component" value="Unassembled WGS sequence"/>
</dbReference>
<keyword evidence="2" id="KW-1185">Reference proteome</keyword>
<proteinExistence type="predicted"/>
<accession>A0ABR2VTB5</accession>
<sequence>MSSTCLDSATFTPSAVQLKNKEVLVDFFNTDVYPIPRLLLWKHTVGNCLEATEANYVHLNLNIDTQTQKVVNVSQLKDRRIVVVISDNQTQHTEIYLEYPSNLSSAIYQRSSKLNLNRIYNLVGLNFVQNILAIYSSVDKEVRIIV</sequence>
<reference evidence="1 2" key="1">
    <citation type="submission" date="2023-04" db="EMBL/GenBank/DDBJ databases">
        <title>Genome of Basidiobolus ranarum AG-B5.</title>
        <authorList>
            <person name="Stajich J.E."/>
            <person name="Carter-House D."/>
            <person name="Gryganskyi A."/>
        </authorList>
    </citation>
    <scope>NUCLEOTIDE SEQUENCE [LARGE SCALE GENOMIC DNA]</scope>
    <source>
        <strain evidence="1 2">AG-B5</strain>
    </source>
</reference>